<dbReference type="Pfam" id="PF17766">
    <property type="entry name" value="fn3_6"/>
    <property type="match status" value="1"/>
</dbReference>
<dbReference type="InterPro" id="IPR041469">
    <property type="entry name" value="Subtilisin-like_FN3"/>
</dbReference>
<proteinExistence type="predicted"/>
<feature type="domain" description="Subtilisin-like protease fibronectin type-III" evidence="1">
    <location>
        <begin position="77"/>
        <end position="189"/>
    </location>
</feature>
<reference evidence="2" key="2">
    <citation type="submission" date="2023-05" db="EMBL/GenBank/DDBJ databases">
        <authorList>
            <person name="Schelkunov M.I."/>
        </authorList>
    </citation>
    <scope>NUCLEOTIDE SEQUENCE</scope>
    <source>
        <strain evidence="2">Hsosn_3</strain>
        <tissue evidence="2">Leaf</tissue>
    </source>
</reference>
<dbReference type="AlphaFoldDB" id="A0AAD8GTS7"/>
<evidence type="ECO:0000313" key="3">
    <source>
        <dbReference type="Proteomes" id="UP001237642"/>
    </source>
</evidence>
<evidence type="ECO:0000259" key="1">
    <source>
        <dbReference type="Pfam" id="PF17766"/>
    </source>
</evidence>
<protein>
    <recommendedName>
        <fullName evidence="1">Subtilisin-like protease fibronectin type-III domain-containing protein</fullName>
    </recommendedName>
</protein>
<sequence>MRFVILNETDLHVRDFAALDDMIDGALVVGSAAKGLEFAYGAGAFNLTKAIRPGLVYEEEVKSYDEYIFGNRIPHCDLNLPYFSAMFPLSSGKMGCYFRRKMKNVEEGRCAYTTEVVVHATTLSMPLEAVIITVDPQSLFCKGLNEEQKFLLNVDLPHTNSGKEYIIVSCSLIWTNKDDVSIVVRSPIILSTKYTSVRIFEP</sequence>
<keyword evidence="3" id="KW-1185">Reference proteome</keyword>
<comment type="caution">
    <text evidence="2">The sequence shown here is derived from an EMBL/GenBank/DDBJ whole genome shotgun (WGS) entry which is preliminary data.</text>
</comment>
<organism evidence="2 3">
    <name type="scientific">Heracleum sosnowskyi</name>
    <dbReference type="NCBI Taxonomy" id="360622"/>
    <lineage>
        <taxon>Eukaryota</taxon>
        <taxon>Viridiplantae</taxon>
        <taxon>Streptophyta</taxon>
        <taxon>Embryophyta</taxon>
        <taxon>Tracheophyta</taxon>
        <taxon>Spermatophyta</taxon>
        <taxon>Magnoliopsida</taxon>
        <taxon>eudicotyledons</taxon>
        <taxon>Gunneridae</taxon>
        <taxon>Pentapetalae</taxon>
        <taxon>asterids</taxon>
        <taxon>campanulids</taxon>
        <taxon>Apiales</taxon>
        <taxon>Apiaceae</taxon>
        <taxon>Apioideae</taxon>
        <taxon>apioid superclade</taxon>
        <taxon>Tordylieae</taxon>
        <taxon>Tordyliinae</taxon>
        <taxon>Heracleum</taxon>
    </lineage>
</organism>
<dbReference type="EMBL" id="JAUIZM010000011">
    <property type="protein sequence ID" value="KAK1355160.1"/>
    <property type="molecule type" value="Genomic_DNA"/>
</dbReference>
<accession>A0AAD8GTS7</accession>
<dbReference type="Gene3D" id="2.60.40.2310">
    <property type="match status" value="1"/>
</dbReference>
<name>A0AAD8GTS7_9APIA</name>
<reference evidence="2" key="1">
    <citation type="submission" date="2023-02" db="EMBL/GenBank/DDBJ databases">
        <title>Genome of toxic invasive species Heracleum sosnowskyi carries increased number of genes despite the absence of recent whole-genome duplications.</title>
        <authorList>
            <person name="Schelkunov M."/>
            <person name="Shtratnikova V."/>
            <person name="Makarenko M."/>
            <person name="Klepikova A."/>
            <person name="Omelchenko D."/>
            <person name="Novikova G."/>
            <person name="Obukhova E."/>
            <person name="Bogdanov V."/>
            <person name="Penin A."/>
            <person name="Logacheva M."/>
        </authorList>
    </citation>
    <scope>NUCLEOTIDE SEQUENCE</scope>
    <source>
        <strain evidence="2">Hsosn_3</strain>
        <tissue evidence="2">Leaf</tissue>
    </source>
</reference>
<dbReference type="Proteomes" id="UP001237642">
    <property type="component" value="Unassembled WGS sequence"/>
</dbReference>
<evidence type="ECO:0000313" key="2">
    <source>
        <dbReference type="EMBL" id="KAK1355160.1"/>
    </source>
</evidence>
<gene>
    <name evidence="2" type="ORF">POM88_048416</name>
</gene>